<dbReference type="InterPro" id="IPR006113">
    <property type="entry name" value="6PGDH_Gnd/GntZ"/>
</dbReference>
<dbReference type="FunFam" id="1.10.1040.10:FF:000032">
    <property type="entry name" value="6-phosphogluconate dehydrogenase, decarboxylating"/>
    <property type="match status" value="1"/>
</dbReference>
<dbReference type="InterPro" id="IPR027417">
    <property type="entry name" value="P-loop_NTPase"/>
</dbReference>
<keyword evidence="8" id="KW-0808">Transferase</keyword>
<dbReference type="Gene3D" id="1.20.5.320">
    <property type="entry name" value="6-Phosphogluconate Dehydrogenase, domain 3"/>
    <property type="match status" value="1"/>
</dbReference>
<dbReference type="EMBL" id="LKTR01000003">
    <property type="protein sequence ID" value="PKD21408.1"/>
    <property type="molecule type" value="Genomic_DNA"/>
</dbReference>
<dbReference type="Proteomes" id="UP000176009">
    <property type="component" value="Unassembled WGS sequence"/>
</dbReference>
<comment type="pathway">
    <text evidence="2">Carbohydrate acid metabolism.</text>
</comment>
<reference evidence="21 23" key="1">
    <citation type="submission" date="2015-10" db="EMBL/GenBank/DDBJ databases">
        <title>Draft genome sequence of Salegentibacter salinarum KCTC 12975.</title>
        <authorList>
            <person name="Lin W."/>
            <person name="Zheng Q."/>
        </authorList>
    </citation>
    <scope>NUCLEOTIDE SEQUENCE [LARGE SCALE GENOMIC DNA]</scope>
    <source>
        <strain evidence="21 23">KCTC 12974</strain>
    </source>
</reference>
<keyword evidence="14 18" id="KW-0311">Gluconate utilization</keyword>
<organism evidence="21 23">
    <name type="scientific">Salegentibacter salarius</name>
    <dbReference type="NCBI Taxonomy" id="435906"/>
    <lineage>
        <taxon>Bacteria</taxon>
        <taxon>Pseudomonadati</taxon>
        <taxon>Bacteroidota</taxon>
        <taxon>Flavobacteriia</taxon>
        <taxon>Flavobacteriales</taxon>
        <taxon>Flavobacteriaceae</taxon>
        <taxon>Salegentibacter</taxon>
    </lineage>
</organism>
<comment type="catalytic activity">
    <reaction evidence="16">
        <text>D-gluconate + ATP = 6-phospho-D-gluconate + ADP + H(+)</text>
        <dbReference type="Rhea" id="RHEA:19433"/>
        <dbReference type="ChEBI" id="CHEBI:15378"/>
        <dbReference type="ChEBI" id="CHEBI:18391"/>
        <dbReference type="ChEBI" id="CHEBI:30616"/>
        <dbReference type="ChEBI" id="CHEBI:58759"/>
        <dbReference type="ChEBI" id="CHEBI:456216"/>
        <dbReference type="EC" id="2.7.1.12"/>
    </reaction>
</comment>
<evidence type="ECO:0000256" key="13">
    <source>
        <dbReference type="ARBA" id="ARBA00023002"/>
    </source>
</evidence>
<comment type="similarity">
    <text evidence="5">Belongs to the gluconokinase GntK/GntV family.</text>
</comment>
<dbReference type="SUPFAM" id="SSF51735">
    <property type="entry name" value="NAD(P)-binding Rossmann-fold domains"/>
    <property type="match status" value="1"/>
</dbReference>
<dbReference type="InterPro" id="IPR006183">
    <property type="entry name" value="Pgluconate_DH"/>
</dbReference>
<dbReference type="OrthoDB" id="9804542at2"/>
<dbReference type="EC" id="1.1.1.44" evidence="18"/>
<protein>
    <recommendedName>
        <fullName evidence="7 18">6-phosphogluconate dehydrogenase, decarboxylating</fullName>
        <ecNumber evidence="18">1.1.1.44</ecNumber>
    </recommendedName>
</protein>
<evidence type="ECO:0000256" key="18">
    <source>
        <dbReference type="RuleBase" id="RU000485"/>
    </source>
</evidence>
<evidence type="ECO:0000256" key="10">
    <source>
        <dbReference type="ARBA" id="ARBA00022777"/>
    </source>
</evidence>
<dbReference type="InterPro" id="IPR013328">
    <property type="entry name" value="6PGD_dom2"/>
</dbReference>
<keyword evidence="10" id="KW-0418">Kinase</keyword>
<keyword evidence="15 18" id="KW-0570">Pentose shunt</keyword>
<dbReference type="Pfam" id="PF00393">
    <property type="entry name" value="6PGD"/>
    <property type="match status" value="1"/>
</dbReference>
<dbReference type="AlphaFoldDB" id="A0A2N0U3G1"/>
<dbReference type="SUPFAM" id="SSF52540">
    <property type="entry name" value="P-loop containing nucleoside triphosphate hydrolases"/>
    <property type="match status" value="1"/>
</dbReference>
<evidence type="ECO:0000313" key="21">
    <source>
        <dbReference type="EMBL" id="PKD21408.1"/>
    </source>
</evidence>
<feature type="domain" description="6-phosphogluconate dehydrogenase C-terminal" evidence="19">
    <location>
        <begin position="341"/>
        <end position="626"/>
    </location>
</feature>
<dbReference type="Pfam" id="PF01202">
    <property type="entry name" value="SKI"/>
    <property type="match status" value="1"/>
</dbReference>
<name>A0A2N0U3G1_9FLAO</name>
<comment type="caution">
    <text evidence="21">The sequence shown here is derived from an EMBL/GenBank/DDBJ whole genome shotgun (WGS) entry which is preliminary data.</text>
</comment>
<comment type="pathway">
    <text evidence="3 18">Carbohydrate degradation; pentose phosphate pathway; D-ribulose 5-phosphate from D-glucose 6-phosphate (oxidative stage): step 3/3.</text>
</comment>
<sequence length="628" mass="70353">MMGVSGSGKTTIGKLLAEKLDLPFYDADDFHPPENLEKMKNGIPLEDKDRKGWLKVLAQNIIEWNQIGGAVLACSALKEKYRKQLTSIPESDLNWIFLQAEFEVILNRLKSRKGHYFKSEMLNSQFETLEEPIYGLRINVNTSEENILKEIMAKLNFPEAEIGLIGLGVMGKSLALNLLSKNIKVSVFNRYVPGKEEGIAKDFVQENAEKYTFKGFDDLQDFVKSLKRPRKILLMVNAGAAVDAVIESLLPILDKGDIITDGGNSHYKDTFRREQALKEQGIHFMGCGISGGEEGALKGPSVMPGGSLEAYKQLGPFLEKIAAKDKNGNPCCAHIGPDGAGHFVKMLHNGIEYGEMQLIAEIYHLFRFYTKTNPEEIADLFEAWNKEIKSYLLEITVDILRKKENESFLIHKILDAAKQKGTGGWSTNAALELGVPLDTITAAVLARNISGMKEIRIEASKLYKPSNNQEEKLDEIKEELFRAYKSASIINHAIGYDLLRVASSEYNWSLNLSEISRVWTNGCIIRSGLMEDLVEVFKDSDRHLLLDKNIISAIKQDQASLTKIVGISLQAGYSVPVLSAAANYLLNFTSAQNAANMIQAQRDYFGAHTYERNDKPRGEFFHTQWKKK</sequence>
<evidence type="ECO:0000313" key="22">
    <source>
        <dbReference type="Proteomes" id="UP000176009"/>
    </source>
</evidence>
<dbReference type="FunFam" id="3.40.50.720:FF:000007">
    <property type="entry name" value="6-phosphogluconate dehydrogenase, decarboxylating"/>
    <property type="match status" value="1"/>
</dbReference>
<dbReference type="GO" id="GO:0050661">
    <property type="term" value="F:NADP binding"/>
    <property type="evidence" value="ECO:0007669"/>
    <property type="project" value="InterPro"/>
</dbReference>
<dbReference type="NCBIfam" id="NF006765">
    <property type="entry name" value="PRK09287.1"/>
    <property type="match status" value="1"/>
</dbReference>
<dbReference type="GO" id="GO:0004616">
    <property type="term" value="F:phosphogluconate dehydrogenase (decarboxylating) activity"/>
    <property type="evidence" value="ECO:0007669"/>
    <property type="project" value="UniProtKB-EC"/>
</dbReference>
<evidence type="ECO:0000256" key="1">
    <source>
        <dbReference type="ARBA" id="ARBA00002526"/>
    </source>
</evidence>
<dbReference type="GO" id="GO:0006098">
    <property type="term" value="P:pentose-phosphate shunt"/>
    <property type="evidence" value="ECO:0007669"/>
    <property type="project" value="UniProtKB-UniPathway"/>
</dbReference>
<evidence type="ECO:0000259" key="19">
    <source>
        <dbReference type="SMART" id="SM01350"/>
    </source>
</evidence>
<keyword evidence="9" id="KW-0547">Nucleotide-binding</keyword>
<dbReference type="CDD" id="cd02021">
    <property type="entry name" value="GntK"/>
    <property type="match status" value="1"/>
</dbReference>
<evidence type="ECO:0000256" key="2">
    <source>
        <dbReference type="ARBA" id="ARBA00004761"/>
    </source>
</evidence>
<dbReference type="Gene3D" id="3.40.50.300">
    <property type="entry name" value="P-loop containing nucleotide triphosphate hydrolases"/>
    <property type="match status" value="1"/>
</dbReference>
<evidence type="ECO:0000256" key="9">
    <source>
        <dbReference type="ARBA" id="ARBA00022741"/>
    </source>
</evidence>
<dbReference type="PRINTS" id="PR00076">
    <property type="entry name" value="6PGDHDRGNASE"/>
</dbReference>
<dbReference type="InterPro" id="IPR006114">
    <property type="entry name" value="6PGDH_C"/>
</dbReference>
<dbReference type="PANTHER" id="PTHR11811">
    <property type="entry name" value="6-PHOSPHOGLUCONATE DEHYDROGENASE"/>
    <property type="match status" value="1"/>
</dbReference>
<reference evidence="20 22" key="2">
    <citation type="submission" date="2016-09" db="EMBL/GenBank/DDBJ databases">
        <title>Genome Sequence of Salegentibacter salarius,Isolated from a Marine Solar Saltern of the Yellow Sea in South Korea.</title>
        <authorList>
            <person name="Zheng Q."/>
            <person name="Liu Y."/>
        </authorList>
    </citation>
    <scope>NUCLEOTIDE SEQUENCE [LARGE SCALE GENOMIC DNA]</scope>
    <source>
        <strain evidence="20 22">KCTC 12974</strain>
    </source>
</reference>
<gene>
    <name evidence="21" type="ORF">APR40_06975</name>
    <name evidence="20" type="ORF">BHS39_06980</name>
</gene>
<dbReference type="SMART" id="SM01350">
    <property type="entry name" value="6PGD"/>
    <property type="match status" value="1"/>
</dbReference>
<dbReference type="GO" id="GO:0019521">
    <property type="term" value="P:D-gluconate metabolic process"/>
    <property type="evidence" value="ECO:0007669"/>
    <property type="project" value="UniProtKB-KW"/>
</dbReference>
<dbReference type="UniPathway" id="UPA00115">
    <property type="reaction ID" value="UER00410"/>
</dbReference>
<dbReference type="SUPFAM" id="SSF48179">
    <property type="entry name" value="6-phosphogluconate dehydrogenase C-terminal domain-like"/>
    <property type="match status" value="1"/>
</dbReference>
<evidence type="ECO:0000256" key="7">
    <source>
        <dbReference type="ARBA" id="ARBA00018193"/>
    </source>
</evidence>
<dbReference type="NCBIfam" id="TIGR01313">
    <property type="entry name" value="therm_gnt_kin"/>
    <property type="match status" value="1"/>
</dbReference>
<evidence type="ECO:0000256" key="14">
    <source>
        <dbReference type="ARBA" id="ARBA00023064"/>
    </source>
</evidence>
<accession>A0A2N0U3G1</accession>
<evidence type="ECO:0000256" key="8">
    <source>
        <dbReference type="ARBA" id="ARBA00022679"/>
    </source>
</evidence>
<evidence type="ECO:0000256" key="5">
    <source>
        <dbReference type="ARBA" id="ARBA00008420"/>
    </source>
</evidence>
<evidence type="ECO:0000256" key="4">
    <source>
        <dbReference type="ARBA" id="ARBA00008419"/>
    </source>
</evidence>
<evidence type="ECO:0000256" key="17">
    <source>
        <dbReference type="ARBA" id="ARBA00048640"/>
    </source>
</evidence>
<proteinExistence type="inferred from homology"/>
<dbReference type="Proteomes" id="UP000232533">
    <property type="component" value="Unassembled WGS sequence"/>
</dbReference>
<dbReference type="InterPro" id="IPR008927">
    <property type="entry name" value="6-PGluconate_DH-like_C_sf"/>
</dbReference>
<comment type="catalytic activity">
    <reaction evidence="17 18">
        <text>6-phospho-D-gluconate + NADP(+) = D-ribulose 5-phosphate + CO2 + NADPH</text>
        <dbReference type="Rhea" id="RHEA:10116"/>
        <dbReference type="ChEBI" id="CHEBI:16526"/>
        <dbReference type="ChEBI" id="CHEBI:57783"/>
        <dbReference type="ChEBI" id="CHEBI:58121"/>
        <dbReference type="ChEBI" id="CHEBI:58349"/>
        <dbReference type="ChEBI" id="CHEBI:58759"/>
        <dbReference type="EC" id="1.1.1.44"/>
    </reaction>
</comment>
<dbReference type="InterPro" id="IPR006001">
    <property type="entry name" value="Therm_gnt_kin"/>
</dbReference>
<dbReference type="Gene3D" id="1.10.1040.10">
    <property type="entry name" value="N-(1-d-carboxylethyl)-l-norvaline Dehydrogenase, domain 2"/>
    <property type="match status" value="1"/>
</dbReference>
<dbReference type="InterPro" id="IPR006115">
    <property type="entry name" value="6PGDH_NADP-bd"/>
</dbReference>
<comment type="function">
    <text evidence="1">Catalyzes the oxidative decarboxylation of 6-phosphogluconate to ribulose 5-phosphate and CO(2), with concomitant reduction of NADP to NADPH.</text>
</comment>
<dbReference type="InterPro" id="IPR031322">
    <property type="entry name" value="Shikimate/glucono_kinase"/>
</dbReference>
<evidence type="ECO:0000256" key="15">
    <source>
        <dbReference type="ARBA" id="ARBA00023126"/>
    </source>
</evidence>
<dbReference type="InterPro" id="IPR036291">
    <property type="entry name" value="NAD(P)-bd_dom_sf"/>
</dbReference>
<evidence type="ECO:0000256" key="6">
    <source>
        <dbReference type="ARBA" id="ARBA00011738"/>
    </source>
</evidence>
<evidence type="ECO:0000256" key="12">
    <source>
        <dbReference type="ARBA" id="ARBA00022857"/>
    </source>
</evidence>
<evidence type="ECO:0000256" key="11">
    <source>
        <dbReference type="ARBA" id="ARBA00022840"/>
    </source>
</evidence>
<dbReference type="NCBIfam" id="TIGR00873">
    <property type="entry name" value="gnd"/>
    <property type="match status" value="1"/>
</dbReference>
<dbReference type="GO" id="GO:0046316">
    <property type="term" value="F:gluconokinase activity"/>
    <property type="evidence" value="ECO:0007669"/>
    <property type="project" value="UniProtKB-EC"/>
</dbReference>
<keyword evidence="12 18" id="KW-0521">NADP</keyword>
<dbReference type="GO" id="GO:0005524">
    <property type="term" value="F:ATP binding"/>
    <property type="evidence" value="ECO:0007669"/>
    <property type="project" value="UniProtKB-KW"/>
</dbReference>
<dbReference type="Gene3D" id="3.40.50.720">
    <property type="entry name" value="NAD(P)-binding Rossmann-like Domain"/>
    <property type="match status" value="1"/>
</dbReference>
<dbReference type="Pfam" id="PF03446">
    <property type="entry name" value="NAD_binding_2"/>
    <property type="match status" value="1"/>
</dbReference>
<keyword evidence="13 18" id="KW-0560">Oxidoreductase</keyword>
<evidence type="ECO:0000313" key="20">
    <source>
        <dbReference type="EMBL" id="OEY71253.1"/>
    </source>
</evidence>
<evidence type="ECO:0000256" key="3">
    <source>
        <dbReference type="ARBA" id="ARBA00004874"/>
    </source>
</evidence>
<keyword evidence="11" id="KW-0067">ATP-binding</keyword>
<comment type="similarity">
    <text evidence="4 18">Belongs to the 6-phosphogluconate dehydrogenase family.</text>
</comment>
<keyword evidence="22" id="KW-1185">Reference proteome</keyword>
<evidence type="ECO:0000313" key="23">
    <source>
        <dbReference type="Proteomes" id="UP000232533"/>
    </source>
</evidence>
<evidence type="ECO:0000256" key="16">
    <source>
        <dbReference type="ARBA" id="ARBA00048090"/>
    </source>
</evidence>
<dbReference type="EMBL" id="MJBR01000052">
    <property type="protein sequence ID" value="OEY71253.1"/>
    <property type="molecule type" value="Genomic_DNA"/>
</dbReference>
<comment type="subunit">
    <text evidence="6">Homodimer.</text>
</comment>